<evidence type="ECO:0000256" key="1">
    <source>
        <dbReference type="SAM" id="SignalP"/>
    </source>
</evidence>
<accession>E0NKP0</accession>
<dbReference type="SUPFAM" id="SSF53850">
    <property type="entry name" value="Periplasmic binding protein-like II"/>
    <property type="match status" value="1"/>
</dbReference>
<dbReference type="eggNOG" id="COG0715">
    <property type="taxonomic scope" value="Bacteria"/>
</dbReference>
<gene>
    <name evidence="2" type="ORF">HMPREF9225_0729</name>
</gene>
<reference evidence="2 3" key="1">
    <citation type="submission" date="2010-07" db="EMBL/GenBank/DDBJ databases">
        <authorList>
            <person name="Muzny D."/>
            <person name="Qin X."/>
            <person name="Deng J."/>
            <person name="Jiang H."/>
            <person name="Liu Y."/>
            <person name="Qu J."/>
            <person name="Song X.-Z."/>
            <person name="Zhang L."/>
            <person name="Thornton R."/>
            <person name="Coyle M."/>
            <person name="Francisco L."/>
            <person name="Jackson L."/>
            <person name="Javaid M."/>
            <person name="Korchina V."/>
            <person name="Kovar C."/>
            <person name="Mata R."/>
            <person name="Mathew T."/>
            <person name="Ngo R."/>
            <person name="Nguyen L."/>
            <person name="Nguyen N."/>
            <person name="Okwuonu G."/>
            <person name="Ongeri F."/>
            <person name="Pham C."/>
            <person name="Simmons D."/>
            <person name="Wilczek-Boney K."/>
            <person name="Hale W."/>
            <person name="Jakkamsetti A."/>
            <person name="Pham P."/>
            <person name="Ruth R."/>
            <person name="San Lucas F."/>
            <person name="Warren J."/>
            <person name="Zhang J."/>
            <person name="Zhao Z."/>
            <person name="Zhou C."/>
            <person name="Zhu D."/>
            <person name="Lee S."/>
            <person name="Bess C."/>
            <person name="Blankenburg K."/>
            <person name="Forbes L."/>
            <person name="Fu Q."/>
            <person name="Gubbala S."/>
            <person name="Hirani K."/>
            <person name="Jayaseelan J.C."/>
            <person name="Lara F."/>
            <person name="Munidasa M."/>
            <person name="Palculict T."/>
            <person name="Patil S."/>
            <person name="Pu L.-L."/>
            <person name="Saada N."/>
            <person name="Tang L."/>
            <person name="Weissenberger G."/>
            <person name="Zhu Y."/>
            <person name="Hemphill L."/>
            <person name="Shang Y."/>
            <person name="Youmans B."/>
            <person name="Ayvaz T."/>
            <person name="Ross M."/>
            <person name="Santibanez J."/>
            <person name="Aqrawi P."/>
            <person name="Gross S."/>
            <person name="Joshi V."/>
            <person name="Fowler G."/>
            <person name="Nazareth L."/>
            <person name="Reid J."/>
            <person name="Worley K."/>
            <person name="Petrosino J."/>
            <person name="Highlander S."/>
            <person name="Gibbs R."/>
        </authorList>
    </citation>
    <scope>NUCLEOTIDE SEQUENCE [LARGE SCALE GENOMIC DNA]</scope>
    <source>
        <strain evidence="2 3">ATCC BAA-1640</strain>
    </source>
</reference>
<dbReference type="EMBL" id="AEEH01000028">
    <property type="protein sequence ID" value="EFM25667.1"/>
    <property type="molecule type" value="Genomic_DNA"/>
</dbReference>
<evidence type="ECO:0008006" key="4">
    <source>
        <dbReference type="Google" id="ProtNLM"/>
    </source>
</evidence>
<dbReference type="Gene3D" id="3.40.190.10">
    <property type="entry name" value="Periplasmic binding protein-like II"/>
    <property type="match status" value="2"/>
</dbReference>
<comment type="caution">
    <text evidence="2">The sequence shown here is derived from an EMBL/GenBank/DDBJ whole genome shotgun (WGS) entry which is preliminary data.</text>
</comment>
<keyword evidence="1" id="KW-0732">Signal</keyword>
<keyword evidence="3" id="KW-1185">Reference proteome</keyword>
<proteinExistence type="predicted"/>
<dbReference type="AlphaFoldDB" id="E0NKP0"/>
<sequence length="333" mass="36711">MKKYLFIFMAAILLLTGCASNNASYKDDKHEQKTIKVAALKGPTSMGLVKLFKDSDEGNSYDKYEYTILNSPEEVVAGLSKGEFDIAAIPSNLASILYNKSKGQMLKVLAINTRSVLNIASKDESIKTLEDLKGKTIVASGKGATPEFVLRFILEKNGIDPDKDVTFDFKSEHTEVVADLAKNPDHVALLPEPFLTVAKGKVEGLDSRISLGDEWSKIEGAGELIAGVTVVSNKYLQTLESDEDKLSLEKFLDHYKDSVDFANKKTADAAKIIGEMNIFPEDVAVKAIPNCKIMYEDSDKMKEDLSKFYESLFSVNPKSIGGALPDEGFYYER</sequence>
<dbReference type="Pfam" id="PF12974">
    <property type="entry name" value="Phosphonate-bd"/>
    <property type="match status" value="1"/>
</dbReference>
<dbReference type="PANTHER" id="PTHR30024:SF46">
    <property type="entry name" value="ABC TRANSPORTER, SUBSTRATE-BINDING LIPOPROTEIN"/>
    <property type="match status" value="1"/>
</dbReference>
<dbReference type="STRING" id="862517.HMPREF9225_0729"/>
<dbReference type="OrthoDB" id="9814375at2"/>
<dbReference type="PANTHER" id="PTHR30024">
    <property type="entry name" value="ALIPHATIC SULFONATES-BINDING PROTEIN-RELATED"/>
    <property type="match status" value="1"/>
</dbReference>
<name>E0NKP0_9FIRM</name>
<feature type="chain" id="PRO_5003138054" description="SsuA/THI5-like domain-containing protein" evidence="1">
    <location>
        <begin position="26"/>
        <end position="333"/>
    </location>
</feature>
<dbReference type="Proteomes" id="UP000003280">
    <property type="component" value="Unassembled WGS sequence"/>
</dbReference>
<dbReference type="InterPro" id="IPR027024">
    <property type="entry name" value="UCP027386_ABC_sbc_TM0202"/>
</dbReference>
<evidence type="ECO:0000313" key="3">
    <source>
        <dbReference type="Proteomes" id="UP000003280"/>
    </source>
</evidence>
<protein>
    <recommendedName>
        <fullName evidence="4">SsuA/THI5-like domain-containing protein</fullName>
    </recommendedName>
</protein>
<feature type="signal peptide" evidence="1">
    <location>
        <begin position="1"/>
        <end position="25"/>
    </location>
</feature>
<dbReference type="PROSITE" id="PS51257">
    <property type="entry name" value="PROKAR_LIPOPROTEIN"/>
    <property type="match status" value="1"/>
</dbReference>
<evidence type="ECO:0000313" key="2">
    <source>
        <dbReference type="EMBL" id="EFM25667.1"/>
    </source>
</evidence>
<organism evidence="2 3">
    <name type="scientific">Peptoniphilus duerdenii ATCC BAA-1640</name>
    <dbReference type="NCBI Taxonomy" id="862517"/>
    <lineage>
        <taxon>Bacteria</taxon>
        <taxon>Bacillati</taxon>
        <taxon>Bacillota</taxon>
        <taxon>Tissierellia</taxon>
        <taxon>Tissierellales</taxon>
        <taxon>Peptoniphilaceae</taxon>
        <taxon>Peptoniphilus</taxon>
    </lineage>
</organism>
<dbReference type="PIRSF" id="PIRSF027386">
    <property type="entry name" value="UCP027386_ABC_sbc_TM0202"/>
    <property type="match status" value="1"/>
</dbReference>
<dbReference type="RefSeq" id="WP_008901544.1">
    <property type="nucleotide sequence ID" value="NZ_GL397071.1"/>
</dbReference>
<dbReference type="HOGENOM" id="CLU_062584_0_0_9"/>